<dbReference type="OrthoDB" id="9779910at2"/>
<dbReference type="InterPro" id="IPR051910">
    <property type="entry name" value="ComF/GntX_DNA_util-trans"/>
</dbReference>
<evidence type="ECO:0000313" key="3">
    <source>
        <dbReference type="Proteomes" id="UP000078486"/>
    </source>
</evidence>
<comment type="caution">
    <text evidence="2">The sequence shown here is derived from an EMBL/GenBank/DDBJ whole genome shotgun (WGS) entry which is preliminary data.</text>
</comment>
<proteinExistence type="inferred from homology"/>
<dbReference type="PANTHER" id="PTHR47505:SF1">
    <property type="entry name" value="DNA UTILIZATION PROTEIN YHGH"/>
    <property type="match status" value="1"/>
</dbReference>
<dbReference type="SUPFAM" id="SSF53271">
    <property type="entry name" value="PRTase-like"/>
    <property type="match status" value="1"/>
</dbReference>
<reference evidence="2 3" key="1">
    <citation type="submission" date="2016-01" db="EMBL/GenBank/DDBJ databases">
        <title>High potential of lignocellulose degradation of a new Verrucomicrobia species.</title>
        <authorList>
            <person name="Wang Y."/>
            <person name="Shi Y."/>
            <person name="Qiu Z."/>
            <person name="Liu S."/>
            <person name="Yang H."/>
        </authorList>
    </citation>
    <scope>NUCLEOTIDE SEQUENCE [LARGE SCALE GENOMIC DNA]</scope>
    <source>
        <strain evidence="2 3">TSB47</strain>
    </source>
</reference>
<dbReference type="InterPro" id="IPR000836">
    <property type="entry name" value="PRTase_dom"/>
</dbReference>
<name>A0A178IAT2_9BACT</name>
<accession>A0A178IAT2</accession>
<sequence length="270" mass="29140">MRLSNGLRKIFRAVADVVFPRVCVGCGDIVEDFAPDAPGDAGGAGEAASPPPLRHVCAKCAEKIEIVREPCCTTCGYPFHGIFAEEAAHGAMRLCPHCDGLAPAYREGRTVVLMKAAARALVHELKYHKGLHVLDDMAALARRSEGVLRFVRGTVLVPVPLHPRKERERGFNQSRVLADCLARDAGGATRVEELLRREADTVSQTTFDRKTRRANLKNAFALAPGAVITPGQHYMLVDDVFTTGSTLNSCAGVLRRAGCLTLDIVTFGHG</sequence>
<evidence type="ECO:0000256" key="1">
    <source>
        <dbReference type="ARBA" id="ARBA00008007"/>
    </source>
</evidence>
<protein>
    <submittedName>
        <fullName evidence="2">Competence protein ComF</fullName>
    </submittedName>
</protein>
<dbReference type="EMBL" id="LRRQ01000186">
    <property type="protein sequence ID" value="OAM87070.1"/>
    <property type="molecule type" value="Genomic_DNA"/>
</dbReference>
<dbReference type="Gene3D" id="3.40.50.2020">
    <property type="match status" value="1"/>
</dbReference>
<dbReference type="InterPro" id="IPR029057">
    <property type="entry name" value="PRTase-like"/>
</dbReference>
<gene>
    <name evidence="2" type="ORF">AW736_24605</name>
</gene>
<evidence type="ECO:0000313" key="2">
    <source>
        <dbReference type="EMBL" id="OAM87070.1"/>
    </source>
</evidence>
<comment type="similarity">
    <text evidence="1">Belongs to the ComF/GntX family.</text>
</comment>
<dbReference type="PANTHER" id="PTHR47505">
    <property type="entry name" value="DNA UTILIZATION PROTEIN YHGH"/>
    <property type="match status" value="1"/>
</dbReference>
<dbReference type="CDD" id="cd06223">
    <property type="entry name" value="PRTases_typeI"/>
    <property type="match status" value="1"/>
</dbReference>
<dbReference type="AlphaFoldDB" id="A0A178IAT2"/>
<dbReference type="STRING" id="1184151.AW736_24605"/>
<keyword evidence="3" id="KW-1185">Reference proteome</keyword>
<dbReference type="Proteomes" id="UP000078486">
    <property type="component" value="Unassembled WGS sequence"/>
</dbReference>
<organism evidence="2 3">
    <name type="scientific">Termitidicoccus mucosus</name>
    <dbReference type="NCBI Taxonomy" id="1184151"/>
    <lineage>
        <taxon>Bacteria</taxon>
        <taxon>Pseudomonadati</taxon>
        <taxon>Verrucomicrobiota</taxon>
        <taxon>Opitutia</taxon>
        <taxon>Opitutales</taxon>
        <taxon>Opitutaceae</taxon>
        <taxon>Termitidicoccus</taxon>
    </lineage>
</organism>